<dbReference type="EC" id="4.2.1.41" evidence="5"/>
<organism evidence="9 10">
    <name type="scientific">Nakamurella endophytica</name>
    <dbReference type="NCBI Taxonomy" id="1748367"/>
    <lineage>
        <taxon>Bacteria</taxon>
        <taxon>Bacillati</taxon>
        <taxon>Actinomycetota</taxon>
        <taxon>Actinomycetes</taxon>
        <taxon>Nakamurellales</taxon>
        <taxon>Nakamurellaceae</taxon>
        <taxon>Nakamurella</taxon>
    </lineage>
</organism>
<name>A0A917SU78_9ACTN</name>
<comment type="catalytic activity">
    <reaction evidence="1 5">
        <text>5-dehydro-4-deoxy-D-glucarate + H(+) = 2,5-dioxopentanoate + CO2 + H2O</text>
        <dbReference type="Rhea" id="RHEA:24608"/>
        <dbReference type="ChEBI" id="CHEBI:15377"/>
        <dbReference type="ChEBI" id="CHEBI:15378"/>
        <dbReference type="ChEBI" id="CHEBI:16526"/>
        <dbReference type="ChEBI" id="CHEBI:42819"/>
        <dbReference type="ChEBI" id="CHEBI:58136"/>
        <dbReference type="EC" id="4.2.1.41"/>
    </reaction>
</comment>
<dbReference type="Gene3D" id="3.20.20.70">
    <property type="entry name" value="Aldolase class I"/>
    <property type="match status" value="1"/>
</dbReference>
<dbReference type="InterPro" id="IPR017655">
    <property type="entry name" value="Dehydro-deoxyglucarate_dehyd"/>
</dbReference>
<dbReference type="AlphaFoldDB" id="A0A917SU78"/>
<comment type="pathway">
    <text evidence="2 5">Carbohydrate acid metabolism; D-glucarate degradation; 2,5-dioxopentanoate from D-glucarate: step 2/2.</text>
</comment>
<evidence type="ECO:0000313" key="9">
    <source>
        <dbReference type="EMBL" id="GGL98659.1"/>
    </source>
</evidence>
<evidence type="ECO:0000256" key="7">
    <source>
        <dbReference type="PIRSR" id="PIRSR001365-1"/>
    </source>
</evidence>
<dbReference type="EMBL" id="BMNA01000003">
    <property type="protein sequence ID" value="GGL98659.1"/>
    <property type="molecule type" value="Genomic_DNA"/>
</dbReference>
<keyword evidence="4 5" id="KW-0456">Lyase</keyword>
<evidence type="ECO:0000313" key="10">
    <source>
        <dbReference type="Proteomes" id="UP000655208"/>
    </source>
</evidence>
<keyword evidence="10" id="KW-1185">Reference proteome</keyword>
<dbReference type="SUPFAM" id="SSF51569">
    <property type="entry name" value="Aldolase"/>
    <property type="match status" value="1"/>
</dbReference>
<evidence type="ECO:0000256" key="5">
    <source>
        <dbReference type="HAMAP-Rule" id="MF_00694"/>
    </source>
</evidence>
<proteinExistence type="inferred from homology"/>
<reference evidence="9" key="2">
    <citation type="submission" date="2020-09" db="EMBL/GenBank/DDBJ databases">
        <authorList>
            <person name="Sun Q."/>
            <person name="Zhou Y."/>
        </authorList>
    </citation>
    <scope>NUCLEOTIDE SEQUENCE</scope>
    <source>
        <strain evidence="9">CGMCC 4.7308</strain>
    </source>
</reference>
<dbReference type="GO" id="GO:0008840">
    <property type="term" value="F:4-hydroxy-tetrahydrodipicolinate synthase activity"/>
    <property type="evidence" value="ECO:0007669"/>
    <property type="project" value="TreeGrafter"/>
</dbReference>
<dbReference type="PANTHER" id="PTHR12128">
    <property type="entry name" value="DIHYDRODIPICOLINATE SYNTHASE"/>
    <property type="match status" value="1"/>
</dbReference>
<dbReference type="GO" id="GO:0042838">
    <property type="term" value="P:D-glucarate catabolic process"/>
    <property type="evidence" value="ECO:0007669"/>
    <property type="project" value="UniProtKB-UniRule"/>
</dbReference>
<dbReference type="GO" id="GO:0047448">
    <property type="term" value="F:5-dehydro-4-deoxyglucarate dehydratase activity"/>
    <property type="evidence" value="ECO:0007669"/>
    <property type="project" value="UniProtKB-UniRule"/>
</dbReference>
<dbReference type="InterPro" id="IPR013785">
    <property type="entry name" value="Aldolase_TIM"/>
</dbReference>
<dbReference type="RefSeq" id="WP_188941190.1">
    <property type="nucleotide sequence ID" value="NZ_BMNA01000003.1"/>
</dbReference>
<evidence type="ECO:0000256" key="2">
    <source>
        <dbReference type="ARBA" id="ARBA00004983"/>
    </source>
</evidence>
<reference evidence="9" key="1">
    <citation type="journal article" date="2014" name="Int. J. Syst. Evol. Microbiol.">
        <title>Complete genome sequence of Corynebacterium casei LMG S-19264T (=DSM 44701T), isolated from a smear-ripened cheese.</title>
        <authorList>
            <consortium name="US DOE Joint Genome Institute (JGI-PGF)"/>
            <person name="Walter F."/>
            <person name="Albersmeier A."/>
            <person name="Kalinowski J."/>
            <person name="Ruckert C."/>
        </authorList>
    </citation>
    <scope>NUCLEOTIDE SEQUENCE</scope>
    <source>
        <strain evidence="9">CGMCC 4.7308</strain>
    </source>
</reference>
<sequence>MLSGLLFFPVTPYRPDGGIHTDVLAEHIRRGVAAGAGAVFVACGTGEFHALGEQEYRTVLRVAVETVGGAVPVYAGVGGSVATAKELAAVAGSTGVDGLLLLPPYLVRGPVSGLVSYVRDVTSSSPLPVIVYQRDMAVFTPAAAAEVATFPTVVGFKDGIGDLVLLADIIRAVRKVDRTGQFQFFNGLPTAELSQVTYGRIGVDLYSSAVFAFAPEIALAFYAALQAGDEYTIDVLLREFYEPFGQLRLRVPGHAVGLVKAGARMRGLDVGGVRPPLMDPDEDDLRALEALLHRGLRALHELGSPDLPSLETDLRGAVRSAS</sequence>
<dbReference type="Pfam" id="PF00701">
    <property type="entry name" value="DHDPS"/>
    <property type="match status" value="1"/>
</dbReference>
<evidence type="ECO:0000256" key="6">
    <source>
        <dbReference type="PIRNR" id="PIRNR001365"/>
    </source>
</evidence>
<evidence type="ECO:0000256" key="3">
    <source>
        <dbReference type="ARBA" id="ARBA00007592"/>
    </source>
</evidence>
<dbReference type="PANTHER" id="PTHR12128:SF19">
    <property type="entry name" value="5-DEHYDRO-4-DEOXYGLUCARATE DEHYDRATASE 2-RELATED"/>
    <property type="match status" value="1"/>
</dbReference>
<evidence type="ECO:0000256" key="8">
    <source>
        <dbReference type="PIRSR" id="PIRSR001365-2"/>
    </source>
</evidence>
<evidence type="ECO:0000256" key="1">
    <source>
        <dbReference type="ARBA" id="ARBA00001446"/>
    </source>
</evidence>
<evidence type="ECO:0000256" key="4">
    <source>
        <dbReference type="ARBA" id="ARBA00023239"/>
    </source>
</evidence>
<protein>
    <recommendedName>
        <fullName evidence="5">Probable 5-dehydro-4-deoxyglucarate dehydratase</fullName>
        <ecNumber evidence="5">4.2.1.41</ecNumber>
    </recommendedName>
    <alternativeName>
        <fullName evidence="5">5-keto-4-deoxy-glucarate dehydratase</fullName>
        <shortName evidence="5">KDGDH</shortName>
    </alternativeName>
</protein>
<dbReference type="HAMAP" id="MF_00694">
    <property type="entry name" value="KDGDH"/>
    <property type="match status" value="1"/>
</dbReference>
<gene>
    <name evidence="9" type="ORF">GCM10011594_18180</name>
</gene>
<dbReference type="PIRSF" id="PIRSF001365">
    <property type="entry name" value="DHDPS"/>
    <property type="match status" value="1"/>
</dbReference>
<dbReference type="NCBIfam" id="NF002958">
    <property type="entry name" value="PRK03620.1"/>
    <property type="match status" value="1"/>
</dbReference>
<feature type="active site" description="Schiff-base intermediate with substrate" evidence="7">
    <location>
        <position position="157"/>
    </location>
</feature>
<feature type="active site" description="Proton donor/acceptor" evidence="7">
    <location>
        <position position="132"/>
    </location>
</feature>
<comment type="caution">
    <text evidence="9">The sequence shown here is derived from an EMBL/GenBank/DDBJ whole genome shotgun (WGS) entry which is preliminary data.</text>
</comment>
<dbReference type="InterPro" id="IPR002220">
    <property type="entry name" value="DapA-like"/>
</dbReference>
<feature type="binding site" evidence="8">
    <location>
        <position position="45"/>
    </location>
    <ligand>
        <name>pyruvate</name>
        <dbReference type="ChEBI" id="CHEBI:15361"/>
    </ligand>
</feature>
<accession>A0A917SU78</accession>
<comment type="similarity">
    <text evidence="3 5 6">Belongs to the DapA family.</text>
</comment>
<dbReference type="Proteomes" id="UP000655208">
    <property type="component" value="Unassembled WGS sequence"/>
</dbReference>
<dbReference type="SMART" id="SM01130">
    <property type="entry name" value="DHDPS"/>
    <property type="match status" value="1"/>
</dbReference>